<dbReference type="AlphaFoldDB" id="A0A2M9XD03"/>
<dbReference type="PRINTS" id="PR00455">
    <property type="entry name" value="HTHTETR"/>
</dbReference>
<dbReference type="Proteomes" id="UP000232196">
    <property type="component" value="Unassembled WGS sequence"/>
</dbReference>
<gene>
    <name evidence="4" type="ORF">CH357_11125</name>
</gene>
<dbReference type="InterPro" id="IPR023772">
    <property type="entry name" value="DNA-bd_HTH_TetR-type_CS"/>
</dbReference>
<dbReference type="GO" id="GO:0003677">
    <property type="term" value="F:DNA binding"/>
    <property type="evidence" value="ECO:0007669"/>
    <property type="project" value="UniProtKB-UniRule"/>
</dbReference>
<dbReference type="Gene3D" id="1.10.357.10">
    <property type="entry name" value="Tetracycline Repressor, domain 2"/>
    <property type="match status" value="1"/>
</dbReference>
<proteinExistence type="predicted"/>
<dbReference type="Pfam" id="PF00440">
    <property type="entry name" value="TetR_N"/>
    <property type="match status" value="1"/>
</dbReference>
<sequence length="183" mass="21560">MAKDTRDLILRTSLKLFSEQGYHGSTMRQIAQRAGLSLGLAYRYFESKESILEGIIESHDKILKKYLPEKLNSTENRAELIQFLGGQIIKLVKENEEYLRLYWSLMLQPKIHRLKKRNIHLVNLIFYENSKKIILALKPNYTEFEVKNLTSAIIGYMINHLTNKREFTLEDFRAYIVYALENT</sequence>
<dbReference type="InterPro" id="IPR001647">
    <property type="entry name" value="HTH_TetR"/>
</dbReference>
<keyword evidence="1 2" id="KW-0238">DNA-binding</keyword>
<evidence type="ECO:0000256" key="2">
    <source>
        <dbReference type="PROSITE-ProRule" id="PRU00335"/>
    </source>
</evidence>
<organism evidence="4 5">
    <name type="scientific">Leptospira hartskeerlii</name>
    <dbReference type="NCBI Taxonomy" id="2023177"/>
    <lineage>
        <taxon>Bacteria</taxon>
        <taxon>Pseudomonadati</taxon>
        <taxon>Spirochaetota</taxon>
        <taxon>Spirochaetia</taxon>
        <taxon>Leptospirales</taxon>
        <taxon>Leptospiraceae</taxon>
        <taxon>Leptospira</taxon>
    </lineage>
</organism>
<dbReference type="InterPro" id="IPR050624">
    <property type="entry name" value="HTH-type_Tx_Regulator"/>
</dbReference>
<dbReference type="RefSeq" id="WP_100706804.1">
    <property type="nucleotide sequence ID" value="NZ_NPDL01000008.1"/>
</dbReference>
<comment type="caution">
    <text evidence="4">The sequence shown here is derived from an EMBL/GenBank/DDBJ whole genome shotgun (WGS) entry which is preliminary data.</text>
</comment>
<keyword evidence="5" id="KW-1185">Reference proteome</keyword>
<dbReference type="PANTHER" id="PTHR43479">
    <property type="entry name" value="ACREF/ENVCD OPERON REPRESSOR-RELATED"/>
    <property type="match status" value="1"/>
</dbReference>
<evidence type="ECO:0000259" key="3">
    <source>
        <dbReference type="PROSITE" id="PS50977"/>
    </source>
</evidence>
<reference evidence="4 5" key="1">
    <citation type="submission" date="2017-07" db="EMBL/GenBank/DDBJ databases">
        <title>Leptospira spp. isolated from tropical soils.</title>
        <authorList>
            <person name="Thibeaux R."/>
            <person name="Iraola G."/>
            <person name="Ferres I."/>
            <person name="Bierque E."/>
            <person name="Girault D."/>
            <person name="Soupe-Gilbert M.-E."/>
            <person name="Picardeau M."/>
            <person name="Goarant C."/>
        </authorList>
    </citation>
    <scope>NUCLEOTIDE SEQUENCE [LARGE SCALE GENOMIC DNA]</scope>
    <source>
        <strain evidence="4 5">MCA1-C-A1</strain>
    </source>
</reference>
<dbReference type="OrthoDB" id="9785164at2"/>
<feature type="DNA-binding region" description="H-T-H motif" evidence="2">
    <location>
        <begin position="26"/>
        <end position="45"/>
    </location>
</feature>
<dbReference type="PROSITE" id="PS01081">
    <property type="entry name" value="HTH_TETR_1"/>
    <property type="match status" value="1"/>
</dbReference>
<dbReference type="InterPro" id="IPR009057">
    <property type="entry name" value="Homeodomain-like_sf"/>
</dbReference>
<dbReference type="SUPFAM" id="SSF46689">
    <property type="entry name" value="Homeodomain-like"/>
    <property type="match status" value="1"/>
</dbReference>
<dbReference type="EMBL" id="NPDN01000005">
    <property type="protein sequence ID" value="PJZ25459.1"/>
    <property type="molecule type" value="Genomic_DNA"/>
</dbReference>
<evidence type="ECO:0000313" key="4">
    <source>
        <dbReference type="EMBL" id="PJZ25459.1"/>
    </source>
</evidence>
<name>A0A2M9XD03_9LEPT</name>
<dbReference type="PROSITE" id="PS50977">
    <property type="entry name" value="HTH_TETR_2"/>
    <property type="match status" value="1"/>
</dbReference>
<accession>A0A2M9XD03</accession>
<evidence type="ECO:0000313" key="5">
    <source>
        <dbReference type="Proteomes" id="UP000232196"/>
    </source>
</evidence>
<feature type="domain" description="HTH tetR-type" evidence="3">
    <location>
        <begin position="3"/>
        <end position="63"/>
    </location>
</feature>
<protein>
    <submittedName>
        <fullName evidence="4">TetR family transcriptional regulator</fullName>
    </submittedName>
</protein>
<evidence type="ECO:0000256" key="1">
    <source>
        <dbReference type="ARBA" id="ARBA00023125"/>
    </source>
</evidence>
<dbReference type="PANTHER" id="PTHR43479:SF20">
    <property type="entry name" value="HTH TETR-TYPE DOMAIN-CONTAINING PROTEIN"/>
    <property type="match status" value="1"/>
</dbReference>